<feature type="compositionally biased region" description="Low complexity" evidence="1">
    <location>
        <begin position="610"/>
        <end position="620"/>
    </location>
</feature>
<dbReference type="InterPro" id="IPR012338">
    <property type="entry name" value="Beta-lactam/transpept-like"/>
</dbReference>
<organism evidence="3 4">
    <name type="scientific">Fusicatenibacter saccharivorans</name>
    <dbReference type="NCBI Taxonomy" id="1150298"/>
    <lineage>
        <taxon>Bacteria</taxon>
        <taxon>Bacillati</taxon>
        <taxon>Bacillota</taxon>
        <taxon>Clostridia</taxon>
        <taxon>Lachnospirales</taxon>
        <taxon>Lachnospiraceae</taxon>
        <taxon>Fusicatenibacter</taxon>
    </lineage>
</organism>
<dbReference type="Pfam" id="PF00144">
    <property type="entry name" value="Beta-lactamase"/>
    <property type="match status" value="1"/>
</dbReference>
<evidence type="ECO:0000313" key="4">
    <source>
        <dbReference type="Proteomes" id="UP000095706"/>
    </source>
</evidence>
<dbReference type="SUPFAM" id="SSF56601">
    <property type="entry name" value="beta-lactamase/transpeptidase-like"/>
    <property type="match status" value="1"/>
</dbReference>
<proteinExistence type="predicted"/>
<dbReference type="InterPro" id="IPR001466">
    <property type="entry name" value="Beta-lactam-related"/>
</dbReference>
<dbReference type="RefSeq" id="WP_070103253.1">
    <property type="nucleotide sequence ID" value="NZ_CAXSRP010000007.1"/>
</dbReference>
<sequence length="627" mass="70172">MAAKEQLTAMEMIWGFMSGTTGHMGKTDFAPQKEAFGDFASPETYFPRVVPESEGISSEKLTQMLRELAAARHTDMHHLLVLRNGHVICECNFAPYRSGIWHATYSMCKSITGMAAGFLISEGKLSLDENVYDIFEKRNGLLQKILRPNLTVKHLLTMKSGVQFNEMGVVSGNDWVDSFLNAPVKGTPGEAFEYNSMNTYLLSAIIQERTGMKMVDYLRPRLFEPLGIRKVFWESCPAGITKGGWGLFLCPEDAAKLGVMYVNGGKFEGKQIVPAEWVAASTSVHATPPEKMGKYGYGYQVWMEERPGSFAFNGMLGQNVLGYPDTGVVIVTNAGSNELFQTCEMLDIVRKYFGAEFGAELKSGEAESPMAYQKLVQTCRDLEGAKETPGRILRGGWKRRTPGPRNSGTPRQIDMAQLLHGKEYKMEDTHVGMFPLTLQVFHNNFSDGIRRIGFFYEKGRFFVELTEGEKTQRIEIGLTGSKVVEWVENEESYLLGTTGQFAENEDGELVLKLEFAFLEEAARRRVKIIFQRDFERIRLEWNETPGKDLIIEGLESLVTDVAIAPLLPSRFRERSLDMIHLLMAQTIEPMVEAHRVRPGEETGTEEAAAEAESAAAVENAENAEETV</sequence>
<feature type="region of interest" description="Disordered" evidence="1">
    <location>
        <begin position="596"/>
        <end position="627"/>
    </location>
</feature>
<dbReference type="InterPro" id="IPR050789">
    <property type="entry name" value="Diverse_Enzym_Activities"/>
</dbReference>
<dbReference type="PANTHER" id="PTHR43283:SF7">
    <property type="entry name" value="BETA-LACTAMASE-RELATED DOMAIN-CONTAINING PROTEIN"/>
    <property type="match status" value="1"/>
</dbReference>
<dbReference type="GO" id="GO:0016787">
    <property type="term" value="F:hydrolase activity"/>
    <property type="evidence" value="ECO:0007669"/>
    <property type="project" value="UniProtKB-KW"/>
</dbReference>
<accession>A0A174JNT6</accession>
<reference evidence="3 4" key="1">
    <citation type="submission" date="2015-09" db="EMBL/GenBank/DDBJ databases">
        <authorList>
            <consortium name="Pathogen Informatics"/>
        </authorList>
    </citation>
    <scope>NUCLEOTIDE SEQUENCE [LARGE SCALE GENOMIC DNA]</scope>
    <source>
        <strain evidence="3 4">2789STDY5608849</strain>
    </source>
</reference>
<gene>
    <name evidence="3" type="primary">estB_2</name>
    <name evidence="3" type="ORF">ERS852406_03317</name>
</gene>
<evidence type="ECO:0000256" key="1">
    <source>
        <dbReference type="SAM" id="MobiDB-lite"/>
    </source>
</evidence>
<dbReference type="AlphaFoldDB" id="A0A174JNT6"/>
<dbReference type="PANTHER" id="PTHR43283">
    <property type="entry name" value="BETA-LACTAMASE-RELATED"/>
    <property type="match status" value="1"/>
</dbReference>
<name>A0A174JNT6_9FIRM</name>
<feature type="domain" description="Beta-lactamase-related" evidence="2">
    <location>
        <begin position="78"/>
        <end position="332"/>
    </location>
</feature>
<dbReference type="Proteomes" id="UP000095706">
    <property type="component" value="Unassembled WGS sequence"/>
</dbReference>
<protein>
    <submittedName>
        <fullName evidence="3">Esterase estB</fullName>
        <ecNumber evidence="3">3.1.1.-</ecNumber>
    </submittedName>
</protein>
<dbReference type="EC" id="3.1.1.-" evidence="3"/>
<evidence type="ECO:0000259" key="2">
    <source>
        <dbReference type="Pfam" id="PF00144"/>
    </source>
</evidence>
<dbReference type="EMBL" id="CYYV01000026">
    <property type="protein sequence ID" value="CUO98830.1"/>
    <property type="molecule type" value="Genomic_DNA"/>
</dbReference>
<keyword evidence="3" id="KW-0378">Hydrolase</keyword>
<dbReference type="Gene3D" id="3.40.710.10">
    <property type="entry name" value="DD-peptidase/beta-lactamase superfamily"/>
    <property type="match status" value="1"/>
</dbReference>
<evidence type="ECO:0000313" key="3">
    <source>
        <dbReference type="EMBL" id="CUO98830.1"/>
    </source>
</evidence>